<evidence type="ECO:0000313" key="1">
    <source>
        <dbReference type="EMBL" id="MDT9597497.1"/>
    </source>
</evidence>
<keyword evidence="2" id="KW-1185">Reference proteome</keyword>
<dbReference type="EMBL" id="JAVUPU010000001">
    <property type="protein sequence ID" value="MDT9597497.1"/>
    <property type="molecule type" value="Genomic_DNA"/>
</dbReference>
<proteinExistence type="predicted"/>
<reference evidence="1 2" key="1">
    <citation type="submission" date="2023-05" db="EMBL/GenBank/DDBJ databases">
        <authorList>
            <person name="Guo Y."/>
        </authorList>
    </citation>
    <scope>NUCLEOTIDE SEQUENCE [LARGE SCALE GENOMIC DNA]</scope>
    <source>
        <strain evidence="1 2">GR2756</strain>
    </source>
</reference>
<name>A0ABU3Q2I5_9SPHN</name>
<comment type="caution">
    <text evidence="1">The sequence shown here is derived from an EMBL/GenBank/DDBJ whole genome shotgun (WGS) entry which is preliminary data.</text>
</comment>
<organism evidence="1 2">
    <name type="scientific">Sphingosinicella rhizophila</name>
    <dbReference type="NCBI Taxonomy" id="3050082"/>
    <lineage>
        <taxon>Bacteria</taxon>
        <taxon>Pseudomonadati</taxon>
        <taxon>Pseudomonadota</taxon>
        <taxon>Alphaproteobacteria</taxon>
        <taxon>Sphingomonadales</taxon>
        <taxon>Sphingosinicellaceae</taxon>
        <taxon>Sphingosinicella</taxon>
    </lineage>
</organism>
<gene>
    <name evidence="1" type="ORF">RQX22_00845</name>
</gene>
<sequence>MSVAFEDLRLPRDLRLSEWQRTVVTALRARLVRQIEDELRSGVAGALEGTGNEALHAALSSAHVVIAGPILDECGAPSDPGLTSAILRRAEEHRLFRAGGGDHAFLLELAGDADEEVASGAMALLIAQSSRFDPFQDPIMARTELSAHTHHFLVWTIAAALRRYMIEQHGLDSSTADEALAGAAAELLTDYDEGETVEALSVRLAWRLRDTGRLDDEMVARTLLDGSLPLFLAALAMRSGFDVAATWEIASEPSGRGIALLLRVAGIARDAAGTILFRIEEDEVRLAGKIDLFDLTDEQEAGRQLRLWRIDPAYRAAIARLAA</sequence>
<dbReference type="RefSeq" id="WP_315722776.1">
    <property type="nucleotide sequence ID" value="NZ_JAVUPU010000001.1"/>
</dbReference>
<accession>A0ABU3Q2I5</accession>
<dbReference type="Pfam" id="PF10098">
    <property type="entry name" value="DUF2336"/>
    <property type="match status" value="1"/>
</dbReference>
<protein>
    <submittedName>
        <fullName evidence="1">DUF2336 domain-containing protein</fullName>
    </submittedName>
</protein>
<evidence type="ECO:0000313" key="2">
    <source>
        <dbReference type="Proteomes" id="UP001259572"/>
    </source>
</evidence>
<dbReference type="Proteomes" id="UP001259572">
    <property type="component" value="Unassembled WGS sequence"/>
</dbReference>
<dbReference type="InterPro" id="IPR019285">
    <property type="entry name" value="DUF2336"/>
</dbReference>